<dbReference type="Gene3D" id="3.40.50.720">
    <property type="entry name" value="NAD(P)-binding Rossmann-like Domain"/>
    <property type="match status" value="1"/>
</dbReference>
<evidence type="ECO:0000259" key="3">
    <source>
        <dbReference type="Pfam" id="PF05368"/>
    </source>
</evidence>
<dbReference type="Pfam" id="PF05368">
    <property type="entry name" value="NmrA"/>
    <property type="match status" value="1"/>
</dbReference>
<dbReference type="PANTHER" id="PTHR47706:SF5">
    <property type="entry name" value="ISOFLAVONE REDUCTASE"/>
    <property type="match status" value="1"/>
</dbReference>
<evidence type="ECO:0000313" key="5">
    <source>
        <dbReference type="Proteomes" id="UP001148614"/>
    </source>
</evidence>
<keyword evidence="5" id="KW-1185">Reference proteome</keyword>
<proteinExistence type="predicted"/>
<dbReference type="GO" id="GO:0016491">
    <property type="term" value="F:oxidoreductase activity"/>
    <property type="evidence" value="ECO:0007669"/>
    <property type="project" value="UniProtKB-KW"/>
</dbReference>
<organism evidence="4 5">
    <name type="scientific">Xylaria arbuscula</name>
    <dbReference type="NCBI Taxonomy" id="114810"/>
    <lineage>
        <taxon>Eukaryota</taxon>
        <taxon>Fungi</taxon>
        <taxon>Dikarya</taxon>
        <taxon>Ascomycota</taxon>
        <taxon>Pezizomycotina</taxon>
        <taxon>Sordariomycetes</taxon>
        <taxon>Xylariomycetidae</taxon>
        <taxon>Xylariales</taxon>
        <taxon>Xylariaceae</taxon>
        <taxon>Xylaria</taxon>
    </lineage>
</organism>
<sequence length="417" mass="46805">MQDSIVANTAQKYSSLGLNHLRNSWISMQDSIIVYTAHVCPPLLLGTDFASPQSAVIRLDIPVQVVVVVFVNPFFISLEKHKKRGNWSPSTTTPAMPKKPASGMMRIAIAGAGGLAALITRELSRSAHAILVLSRTPHPEFEAEYEDCQVAVVDYHNPGTLQFVLQGVDLVISTISGVEQLNLIDAARQARVHTFVPSEFEGALNHRPHPNNDPFDNGSSGALEQLQHWSSSRHYPMRYTVFSCGIFYERFAPGGIRTYNIGASCRLFNQGDYMIDLEMGNAELPQANAQGRPIQISMTSAEDVAHFIAAAVELGIDNWPREFKMRGARYTPQRILQICSEVRQIEFNVVSRPYSEMVDWLDYYHTQNDEDRCIQMQHLLQTADGRYTFGDTNLNELVGFEPMSFRQWLSRVWGPAQ</sequence>
<keyword evidence="2" id="KW-0560">Oxidoreductase</keyword>
<comment type="caution">
    <text evidence="4">The sequence shown here is derived from an EMBL/GenBank/DDBJ whole genome shotgun (WGS) entry which is preliminary data.</text>
</comment>
<dbReference type="InterPro" id="IPR008030">
    <property type="entry name" value="NmrA-like"/>
</dbReference>
<dbReference type="SUPFAM" id="SSF51735">
    <property type="entry name" value="NAD(P)-binding Rossmann-fold domains"/>
    <property type="match status" value="1"/>
</dbReference>
<feature type="domain" description="NmrA-like" evidence="3">
    <location>
        <begin position="106"/>
        <end position="344"/>
    </location>
</feature>
<dbReference type="InterPro" id="IPR051609">
    <property type="entry name" value="NmrA/Isoflavone_reductase-like"/>
</dbReference>
<evidence type="ECO:0000256" key="1">
    <source>
        <dbReference type="ARBA" id="ARBA00022857"/>
    </source>
</evidence>
<reference evidence="4" key="1">
    <citation type="submission" date="2022-07" db="EMBL/GenBank/DDBJ databases">
        <title>Genome Sequence of Xylaria arbuscula.</title>
        <authorList>
            <person name="Buettner E."/>
        </authorList>
    </citation>
    <scope>NUCLEOTIDE SEQUENCE</scope>
    <source>
        <strain evidence="4">VT107</strain>
    </source>
</reference>
<dbReference type="EMBL" id="JANPWZ010001585">
    <property type="protein sequence ID" value="KAJ3564697.1"/>
    <property type="molecule type" value="Genomic_DNA"/>
</dbReference>
<name>A0A9W8NAA5_9PEZI</name>
<evidence type="ECO:0000313" key="4">
    <source>
        <dbReference type="EMBL" id="KAJ3564697.1"/>
    </source>
</evidence>
<dbReference type="Proteomes" id="UP001148614">
    <property type="component" value="Unassembled WGS sequence"/>
</dbReference>
<keyword evidence="1" id="KW-0521">NADP</keyword>
<dbReference type="PANTHER" id="PTHR47706">
    <property type="entry name" value="NMRA-LIKE FAMILY PROTEIN"/>
    <property type="match status" value="1"/>
</dbReference>
<dbReference type="VEuPathDB" id="FungiDB:F4678DRAFT_88268"/>
<accession>A0A9W8NAA5</accession>
<gene>
    <name evidence="4" type="ORF">NPX13_g7754</name>
</gene>
<evidence type="ECO:0000256" key="2">
    <source>
        <dbReference type="ARBA" id="ARBA00023002"/>
    </source>
</evidence>
<dbReference type="AlphaFoldDB" id="A0A9W8NAA5"/>
<protein>
    <recommendedName>
        <fullName evidence="3">NmrA-like domain-containing protein</fullName>
    </recommendedName>
</protein>
<dbReference type="InterPro" id="IPR036291">
    <property type="entry name" value="NAD(P)-bd_dom_sf"/>
</dbReference>